<accession>A0A1I4VW37</accession>
<name>A0A1I4VW37_9FLAO</name>
<dbReference type="STRING" id="684065.SAMN05421738_1067"/>
<dbReference type="AlphaFoldDB" id="A0A1I4VW37"/>
<protein>
    <recommendedName>
        <fullName evidence="3">SatD family (SatD)</fullName>
    </recommendedName>
</protein>
<evidence type="ECO:0008006" key="3">
    <source>
        <dbReference type="Google" id="ProtNLM"/>
    </source>
</evidence>
<sequence>MEKPMKAIITGDVINSREVESEIWKKELQKLFQTIGKETKDWQIYDADRFQLIIDANKALEFSLLIKATLKAIKPLDARIAIGVGEIENLSDEITASKGVAFSYSTELFKDLKKSTLSIKTPNDRINQELKTVVDLLTFVLHNWTEKMAEYFKIAYLNQNLNQKQLAKLLELKSQSTVSSILKRAAYEEILQAILFYQIKLEQL</sequence>
<proteinExistence type="predicted"/>
<gene>
    <name evidence="1" type="ORF">SAMN05421738_1067</name>
</gene>
<dbReference type="Proteomes" id="UP000199149">
    <property type="component" value="Unassembled WGS sequence"/>
</dbReference>
<evidence type="ECO:0000313" key="2">
    <source>
        <dbReference type="Proteomes" id="UP000199149"/>
    </source>
</evidence>
<dbReference type="EMBL" id="FOUZ01000006">
    <property type="protein sequence ID" value="SFN05216.1"/>
    <property type="molecule type" value="Genomic_DNA"/>
</dbReference>
<keyword evidence="2" id="KW-1185">Reference proteome</keyword>
<evidence type="ECO:0000313" key="1">
    <source>
        <dbReference type="EMBL" id="SFN05216.1"/>
    </source>
</evidence>
<organism evidence="1 2">
    <name type="scientific">Algoriella xinjiangensis</name>
    <dbReference type="NCBI Taxonomy" id="684065"/>
    <lineage>
        <taxon>Bacteria</taxon>
        <taxon>Pseudomonadati</taxon>
        <taxon>Bacteroidota</taxon>
        <taxon>Flavobacteriia</taxon>
        <taxon>Flavobacteriales</taxon>
        <taxon>Weeksellaceae</taxon>
        <taxon>Algoriella</taxon>
    </lineage>
</organism>
<reference evidence="2" key="1">
    <citation type="submission" date="2016-10" db="EMBL/GenBank/DDBJ databases">
        <authorList>
            <person name="Varghese N."/>
            <person name="Submissions S."/>
        </authorList>
    </citation>
    <scope>NUCLEOTIDE SEQUENCE [LARGE SCALE GENOMIC DNA]</scope>
    <source>
        <strain evidence="2">XJ109</strain>
    </source>
</reference>